<dbReference type="RefSeq" id="WP_058738302.1">
    <property type="nucleotide sequence ID" value="NZ_CP011266.1"/>
</dbReference>
<dbReference type="SUPFAM" id="SSF54427">
    <property type="entry name" value="NTF2-like"/>
    <property type="match status" value="1"/>
</dbReference>
<dbReference type="KEGG" id="mmil:sm9_0130"/>
<dbReference type="InterPro" id="IPR027843">
    <property type="entry name" value="DUF4440"/>
</dbReference>
<dbReference type="EMBL" id="CP011266">
    <property type="protein sequence ID" value="ALT67939.1"/>
    <property type="molecule type" value="Genomic_DNA"/>
</dbReference>
<evidence type="ECO:0000313" key="3">
    <source>
        <dbReference type="Proteomes" id="UP000067738"/>
    </source>
</evidence>
<evidence type="ECO:0000259" key="1">
    <source>
        <dbReference type="Pfam" id="PF14534"/>
    </source>
</evidence>
<keyword evidence="3" id="KW-1185">Reference proteome</keyword>
<reference evidence="2 3" key="1">
    <citation type="submission" date="2015-04" db="EMBL/GenBank/DDBJ databases">
        <title>The complete genome sequence of the rumen methanogen Methanobrevibacter millerae SM9.</title>
        <authorList>
            <person name="Leahy S.C."/>
            <person name="Kelly W.J."/>
            <person name="Pacheco D.M."/>
            <person name="Li D."/>
            <person name="Altermann E."/>
            <person name="Attwood G.T."/>
        </authorList>
    </citation>
    <scope>NUCLEOTIDE SEQUENCE [LARGE SCALE GENOMIC DNA]</scope>
    <source>
        <strain evidence="2 3">SM9</strain>
    </source>
</reference>
<sequence>MSDVEILSKRTFGGAEKEVLDSFVEYQQALIDKNEDKLNELMADDYILTHMSGKKQTKAQFIEEVMNGTLNYFKSEIHDPNILFDDDENATFISDVTLTARVYGASGAWTIDTVMDFKKINGKWIIGKWDT</sequence>
<dbReference type="InterPro" id="IPR032710">
    <property type="entry name" value="NTF2-like_dom_sf"/>
</dbReference>
<dbReference type="AlphaFoldDB" id="A0A0U2TPM7"/>
<feature type="domain" description="DUF4440" evidence="1">
    <location>
        <begin position="23"/>
        <end position="126"/>
    </location>
</feature>
<proteinExistence type="predicted"/>
<dbReference type="PATRIC" id="fig|230361.4.peg.131"/>
<gene>
    <name evidence="2" type="ORF">sm9_0130</name>
</gene>
<name>A0A0U2TPM7_9EURY</name>
<dbReference type="Gene3D" id="3.10.450.50">
    <property type="match status" value="1"/>
</dbReference>
<dbReference type="Proteomes" id="UP000067738">
    <property type="component" value="Chromosome"/>
</dbReference>
<dbReference type="GeneID" id="26735109"/>
<dbReference type="Pfam" id="PF14534">
    <property type="entry name" value="DUF4440"/>
    <property type="match status" value="1"/>
</dbReference>
<accession>A0A0U2TPM7</accession>
<protein>
    <recommendedName>
        <fullName evidence="1">DUF4440 domain-containing protein</fullName>
    </recommendedName>
</protein>
<evidence type="ECO:0000313" key="2">
    <source>
        <dbReference type="EMBL" id="ALT67939.1"/>
    </source>
</evidence>
<dbReference type="OrthoDB" id="78283at2157"/>
<organism evidence="2 3">
    <name type="scientific">Methanobrevibacter millerae</name>
    <dbReference type="NCBI Taxonomy" id="230361"/>
    <lineage>
        <taxon>Archaea</taxon>
        <taxon>Methanobacteriati</taxon>
        <taxon>Methanobacteriota</taxon>
        <taxon>Methanomada group</taxon>
        <taxon>Methanobacteria</taxon>
        <taxon>Methanobacteriales</taxon>
        <taxon>Methanobacteriaceae</taxon>
        <taxon>Methanobrevibacter</taxon>
    </lineage>
</organism>